<dbReference type="Proteomes" id="UP000230233">
    <property type="component" value="Chromosome II"/>
</dbReference>
<accession>A0A2G5UZ05</accession>
<organism evidence="1 2">
    <name type="scientific">Caenorhabditis nigoni</name>
    <dbReference type="NCBI Taxonomy" id="1611254"/>
    <lineage>
        <taxon>Eukaryota</taxon>
        <taxon>Metazoa</taxon>
        <taxon>Ecdysozoa</taxon>
        <taxon>Nematoda</taxon>
        <taxon>Chromadorea</taxon>
        <taxon>Rhabditida</taxon>
        <taxon>Rhabditina</taxon>
        <taxon>Rhabditomorpha</taxon>
        <taxon>Rhabditoidea</taxon>
        <taxon>Rhabditidae</taxon>
        <taxon>Peloderinae</taxon>
        <taxon>Caenorhabditis</taxon>
    </lineage>
</organism>
<evidence type="ECO:0000313" key="1">
    <source>
        <dbReference type="EMBL" id="PIC44729.1"/>
    </source>
</evidence>
<dbReference type="OrthoDB" id="784962at2759"/>
<dbReference type="AlphaFoldDB" id="A0A2G5UZ05"/>
<comment type="caution">
    <text evidence="1">The sequence shown here is derived from an EMBL/GenBank/DDBJ whole genome shotgun (WGS) entry which is preliminary data.</text>
</comment>
<dbReference type="EMBL" id="PDUG01000002">
    <property type="protein sequence ID" value="PIC44729.1"/>
    <property type="molecule type" value="Genomic_DNA"/>
</dbReference>
<protein>
    <submittedName>
        <fullName evidence="1">Uncharacterized protein</fullName>
    </submittedName>
</protein>
<reference evidence="2" key="1">
    <citation type="submission" date="2017-10" db="EMBL/GenBank/DDBJ databases">
        <title>Rapid genome shrinkage in a self-fertile nematode reveals novel sperm competition proteins.</title>
        <authorList>
            <person name="Yin D."/>
            <person name="Schwarz E.M."/>
            <person name="Thomas C.G."/>
            <person name="Felde R.L."/>
            <person name="Korf I.F."/>
            <person name="Cutter A.D."/>
            <person name="Schartner C.M."/>
            <person name="Ralston E.J."/>
            <person name="Meyer B.J."/>
            <person name="Haag E.S."/>
        </authorList>
    </citation>
    <scope>NUCLEOTIDE SEQUENCE [LARGE SCALE GENOMIC DNA]</scope>
    <source>
        <strain evidence="2">JU1422</strain>
    </source>
</reference>
<name>A0A2G5UZ05_9PELO</name>
<keyword evidence="2" id="KW-1185">Reference proteome</keyword>
<evidence type="ECO:0000313" key="2">
    <source>
        <dbReference type="Proteomes" id="UP000230233"/>
    </source>
</evidence>
<proteinExistence type="predicted"/>
<sequence length="94" mass="10844">MGSGILVGDLLQLTVGQDRVYHSNLWYKFQRVELCENIRAKGDQIHIDHLEKWRNGIINEDDLHFLKEREICPNGLEKKIVAEKFIGLGDSGRI</sequence>
<gene>
    <name evidence="1" type="primary">Cnig_chr_II.g4996</name>
    <name evidence="1" type="ORF">B9Z55_004996</name>
</gene>